<name>A0A0F9FTX2_9ZZZZ</name>
<proteinExistence type="predicted"/>
<dbReference type="AlphaFoldDB" id="A0A0F9FTX2"/>
<sequence>MSRAEKKQARIKREAEWEVQMSEAVLK</sequence>
<gene>
    <name evidence="1" type="ORF">LCGC14_1911910</name>
</gene>
<evidence type="ECO:0000313" key="1">
    <source>
        <dbReference type="EMBL" id="KKL89718.1"/>
    </source>
</evidence>
<comment type="caution">
    <text evidence="1">The sequence shown here is derived from an EMBL/GenBank/DDBJ whole genome shotgun (WGS) entry which is preliminary data.</text>
</comment>
<reference evidence="1" key="1">
    <citation type="journal article" date="2015" name="Nature">
        <title>Complex archaea that bridge the gap between prokaryotes and eukaryotes.</title>
        <authorList>
            <person name="Spang A."/>
            <person name="Saw J.H."/>
            <person name="Jorgensen S.L."/>
            <person name="Zaremba-Niedzwiedzka K."/>
            <person name="Martijn J."/>
            <person name="Lind A.E."/>
            <person name="van Eijk R."/>
            <person name="Schleper C."/>
            <person name="Guy L."/>
            <person name="Ettema T.J."/>
        </authorList>
    </citation>
    <scope>NUCLEOTIDE SEQUENCE</scope>
</reference>
<accession>A0A0F9FTX2</accession>
<feature type="non-terminal residue" evidence="1">
    <location>
        <position position="27"/>
    </location>
</feature>
<protein>
    <submittedName>
        <fullName evidence="1">Uncharacterized protein</fullName>
    </submittedName>
</protein>
<dbReference type="EMBL" id="LAZR01020210">
    <property type="protein sequence ID" value="KKL89718.1"/>
    <property type="molecule type" value="Genomic_DNA"/>
</dbReference>
<organism evidence="1">
    <name type="scientific">marine sediment metagenome</name>
    <dbReference type="NCBI Taxonomy" id="412755"/>
    <lineage>
        <taxon>unclassified sequences</taxon>
        <taxon>metagenomes</taxon>
        <taxon>ecological metagenomes</taxon>
    </lineage>
</organism>